<gene>
    <name evidence="1" type="ORF">OSH00_07465</name>
</gene>
<dbReference type="AlphaFoldDB" id="A0A9X3DSA3"/>
<accession>A0A9X3DSA3</accession>
<comment type="caution">
    <text evidence="1">The sequence shown here is derived from an EMBL/GenBank/DDBJ whole genome shotgun (WGS) entry which is preliminary data.</text>
</comment>
<protein>
    <submittedName>
        <fullName evidence="1">Uncharacterized protein</fullName>
    </submittedName>
</protein>
<dbReference type="RefSeq" id="WP_266129910.1">
    <property type="nucleotide sequence ID" value="NZ_JAPKMY010000003.1"/>
</dbReference>
<name>A0A9X3DSA3_9GAMM</name>
<dbReference type="Proteomes" id="UP001146019">
    <property type="component" value="Unassembled WGS sequence"/>
</dbReference>
<organism evidence="1 2">
    <name type="scientific">Acinetobacter nematophilus</name>
    <dbReference type="NCBI Taxonomy" id="2994642"/>
    <lineage>
        <taxon>Bacteria</taxon>
        <taxon>Pseudomonadati</taxon>
        <taxon>Pseudomonadota</taxon>
        <taxon>Gammaproteobacteria</taxon>
        <taxon>Moraxellales</taxon>
        <taxon>Moraxellaceae</taxon>
        <taxon>Acinetobacter</taxon>
    </lineage>
</organism>
<sequence>MKFISQVMSLAIADSVYSSNPSATTGYFMHAYGVNAQGIAGIPVA</sequence>
<dbReference type="EMBL" id="JAPKMY010000003">
    <property type="protein sequence ID" value="MCX5467584.1"/>
    <property type="molecule type" value="Genomic_DNA"/>
</dbReference>
<proteinExistence type="predicted"/>
<evidence type="ECO:0000313" key="2">
    <source>
        <dbReference type="Proteomes" id="UP001146019"/>
    </source>
</evidence>
<keyword evidence="2" id="KW-1185">Reference proteome</keyword>
<reference evidence="1" key="1">
    <citation type="submission" date="2022-11" db="EMBL/GenBank/DDBJ databases">
        <title>Biodiversity and phylogenetic relationships of bacteria.</title>
        <authorList>
            <person name="Machado R.A.R."/>
            <person name="Bhat A."/>
            <person name="Loulou A."/>
            <person name="Kallel S."/>
        </authorList>
    </citation>
    <scope>NUCLEOTIDE SEQUENCE</scope>
    <source>
        <strain evidence="1">A-IN1</strain>
    </source>
</reference>
<evidence type="ECO:0000313" key="1">
    <source>
        <dbReference type="EMBL" id="MCX5467584.1"/>
    </source>
</evidence>